<organism evidence="3 4">
    <name type="scientific">Sphingomonas cynarae</name>
    <dbReference type="NCBI Taxonomy" id="930197"/>
    <lineage>
        <taxon>Bacteria</taxon>
        <taxon>Pseudomonadati</taxon>
        <taxon>Pseudomonadota</taxon>
        <taxon>Alphaproteobacteria</taxon>
        <taxon>Sphingomonadales</taxon>
        <taxon>Sphingomonadaceae</taxon>
        <taxon>Sphingomonas</taxon>
    </lineage>
</organism>
<evidence type="ECO:0000256" key="1">
    <source>
        <dbReference type="SAM" id="MobiDB-lite"/>
    </source>
</evidence>
<evidence type="ECO:0000259" key="2">
    <source>
        <dbReference type="Pfam" id="PF01471"/>
    </source>
</evidence>
<proteinExistence type="predicted"/>
<protein>
    <recommendedName>
        <fullName evidence="2">Peptidoglycan binding-like domain-containing protein</fullName>
    </recommendedName>
</protein>
<reference evidence="4" key="1">
    <citation type="journal article" date="2019" name="Int. J. Syst. Evol. Microbiol.">
        <title>The Global Catalogue of Microorganisms (GCM) 10K type strain sequencing project: providing services to taxonomists for standard genome sequencing and annotation.</title>
        <authorList>
            <consortium name="The Broad Institute Genomics Platform"/>
            <consortium name="The Broad Institute Genome Sequencing Center for Infectious Disease"/>
            <person name="Wu L."/>
            <person name="Ma J."/>
        </authorList>
    </citation>
    <scope>NUCLEOTIDE SEQUENCE [LARGE SCALE GENOMIC DNA]</scope>
    <source>
        <strain evidence="4">JCM 17498</strain>
    </source>
</reference>
<dbReference type="EMBL" id="BAABBF010000016">
    <property type="protein sequence ID" value="GAA3725451.1"/>
    <property type="molecule type" value="Genomic_DNA"/>
</dbReference>
<keyword evidence="4" id="KW-1185">Reference proteome</keyword>
<feature type="domain" description="Peptidoglycan binding-like" evidence="2">
    <location>
        <begin position="222"/>
        <end position="281"/>
    </location>
</feature>
<comment type="caution">
    <text evidence="3">The sequence shown here is derived from an EMBL/GenBank/DDBJ whole genome shotgun (WGS) entry which is preliminary data.</text>
</comment>
<dbReference type="Gene3D" id="1.10.101.10">
    <property type="entry name" value="PGBD-like superfamily/PGBD"/>
    <property type="match status" value="1"/>
</dbReference>
<dbReference type="Pfam" id="PF01471">
    <property type="entry name" value="PG_binding_1"/>
    <property type="match status" value="1"/>
</dbReference>
<dbReference type="InterPro" id="IPR036366">
    <property type="entry name" value="PGBDSf"/>
</dbReference>
<evidence type="ECO:0000313" key="4">
    <source>
        <dbReference type="Proteomes" id="UP001500523"/>
    </source>
</evidence>
<dbReference type="SUPFAM" id="SSF47090">
    <property type="entry name" value="PGBD-like"/>
    <property type="match status" value="1"/>
</dbReference>
<dbReference type="Proteomes" id="UP001500523">
    <property type="component" value="Unassembled WGS sequence"/>
</dbReference>
<name>A0ABP7EUZ5_9SPHN</name>
<feature type="region of interest" description="Disordered" evidence="1">
    <location>
        <begin position="266"/>
        <end position="292"/>
    </location>
</feature>
<dbReference type="InterPro" id="IPR036365">
    <property type="entry name" value="PGBD-like_sf"/>
</dbReference>
<gene>
    <name evidence="3" type="ORF">GCM10022268_36670</name>
</gene>
<evidence type="ECO:0000313" key="3">
    <source>
        <dbReference type="EMBL" id="GAA3725451.1"/>
    </source>
</evidence>
<dbReference type="InterPro" id="IPR002477">
    <property type="entry name" value="Peptidoglycan-bd-like"/>
</dbReference>
<sequence length="292" mass="32493">METDVVRTRHLAPAEIALAQTVYASTLPFDRIFITDLDLGGAVTLAGMDLSTRKFDYTINWVEAFGGIVDFPGRRSTLIHELCHVWQGENGAWPTFYMGQSMWAQLSSGVRDVWEKREWKGWGTHRSTAYPFPAASIGKDWATFNVEQQASIIESWYMPETERVVAIGRGRLRIHDFGPGVHGGGRSEHDTRFPYVRDVIRARNRSAAYKAVQLPAGGDPVIRSLQENLVALGYLEARHADGLVGSARSATLDAVAEFQRRNGLKVDRELGGPNSETRRKLSRPAGGLVRAR</sequence>
<accession>A0ABP7EUZ5</accession>